<evidence type="ECO:0000313" key="2">
    <source>
        <dbReference type="Proteomes" id="UP001162162"/>
    </source>
</evidence>
<keyword evidence="2" id="KW-1185">Reference proteome</keyword>
<dbReference type="AlphaFoldDB" id="A0AAV8ZG00"/>
<name>A0AAV8ZG00_9CUCU</name>
<sequence>MFTISYENRTGLLDYNFSIIKGSCSVNYCSLFLLRLANNITGPLLAIVFKLGINVVLTYKGIFEIVATLRDVKQPKTIHAPDGPQRKKRTKKLTLKETRFESVEAVKAKAMEVLNQLREADFQHGSVQGRSPRGIH</sequence>
<protein>
    <submittedName>
        <fullName evidence="1">Uncharacterized protein</fullName>
    </submittedName>
</protein>
<dbReference type="Proteomes" id="UP001162162">
    <property type="component" value="Unassembled WGS sequence"/>
</dbReference>
<evidence type="ECO:0000313" key="1">
    <source>
        <dbReference type="EMBL" id="KAJ8963346.1"/>
    </source>
</evidence>
<dbReference type="EMBL" id="JAPWTK010000001">
    <property type="protein sequence ID" value="KAJ8963346.1"/>
    <property type="molecule type" value="Genomic_DNA"/>
</dbReference>
<reference evidence="1" key="1">
    <citation type="journal article" date="2023" name="Insect Mol. Biol.">
        <title>Genome sequencing provides insights into the evolution of gene families encoding plant cell wall-degrading enzymes in longhorned beetles.</title>
        <authorList>
            <person name="Shin N.R."/>
            <person name="Okamura Y."/>
            <person name="Kirsch R."/>
            <person name="Pauchet Y."/>
        </authorList>
    </citation>
    <scope>NUCLEOTIDE SEQUENCE</scope>
    <source>
        <strain evidence="1">AMC_N1</strain>
    </source>
</reference>
<organism evidence="1 2">
    <name type="scientific">Aromia moschata</name>
    <dbReference type="NCBI Taxonomy" id="1265417"/>
    <lineage>
        <taxon>Eukaryota</taxon>
        <taxon>Metazoa</taxon>
        <taxon>Ecdysozoa</taxon>
        <taxon>Arthropoda</taxon>
        <taxon>Hexapoda</taxon>
        <taxon>Insecta</taxon>
        <taxon>Pterygota</taxon>
        <taxon>Neoptera</taxon>
        <taxon>Endopterygota</taxon>
        <taxon>Coleoptera</taxon>
        <taxon>Polyphaga</taxon>
        <taxon>Cucujiformia</taxon>
        <taxon>Chrysomeloidea</taxon>
        <taxon>Cerambycidae</taxon>
        <taxon>Cerambycinae</taxon>
        <taxon>Callichromatini</taxon>
        <taxon>Aromia</taxon>
    </lineage>
</organism>
<gene>
    <name evidence="1" type="ORF">NQ318_018818</name>
</gene>
<comment type="caution">
    <text evidence="1">The sequence shown here is derived from an EMBL/GenBank/DDBJ whole genome shotgun (WGS) entry which is preliminary data.</text>
</comment>
<proteinExistence type="predicted"/>
<accession>A0AAV8ZG00</accession>